<evidence type="ECO:0000256" key="2">
    <source>
        <dbReference type="PROSITE-ProRule" id="PRU00708"/>
    </source>
</evidence>
<feature type="repeat" description="PPR" evidence="2">
    <location>
        <begin position="95"/>
        <end position="129"/>
    </location>
</feature>
<dbReference type="GO" id="GO:0003723">
    <property type="term" value="F:RNA binding"/>
    <property type="evidence" value="ECO:0007669"/>
    <property type="project" value="InterPro"/>
</dbReference>
<dbReference type="InterPro" id="IPR046960">
    <property type="entry name" value="PPR_At4g14850-like_plant"/>
</dbReference>
<dbReference type="InterPro" id="IPR002885">
    <property type="entry name" value="PPR_rpt"/>
</dbReference>
<protein>
    <recommendedName>
        <fullName evidence="4">Pentacotripeptide-repeat region of PRORP domain-containing protein</fullName>
    </recommendedName>
</protein>
<organism evidence="3">
    <name type="scientific">Fagus sylvatica</name>
    <name type="common">Beechnut</name>
    <dbReference type="NCBI Taxonomy" id="28930"/>
    <lineage>
        <taxon>Eukaryota</taxon>
        <taxon>Viridiplantae</taxon>
        <taxon>Streptophyta</taxon>
        <taxon>Embryophyta</taxon>
        <taxon>Tracheophyta</taxon>
        <taxon>Spermatophyta</taxon>
        <taxon>Magnoliopsida</taxon>
        <taxon>eudicotyledons</taxon>
        <taxon>Gunneridae</taxon>
        <taxon>Pentapetalae</taxon>
        <taxon>rosids</taxon>
        <taxon>fabids</taxon>
        <taxon>Fagales</taxon>
        <taxon>Fagaceae</taxon>
        <taxon>Fagus</taxon>
    </lineage>
</organism>
<evidence type="ECO:0008006" key="4">
    <source>
        <dbReference type="Google" id="ProtNLM"/>
    </source>
</evidence>
<proteinExistence type="predicted"/>
<gene>
    <name evidence="3" type="ORF">FSB_LOCUS38764</name>
</gene>
<evidence type="ECO:0000256" key="1">
    <source>
        <dbReference type="ARBA" id="ARBA00022737"/>
    </source>
</evidence>
<dbReference type="FunFam" id="1.25.40.10:FF:000344">
    <property type="entry name" value="Pentatricopeptide repeat-containing protein"/>
    <property type="match status" value="1"/>
</dbReference>
<name>A0A2N9HFC1_FAGSY</name>
<reference evidence="3" key="1">
    <citation type="submission" date="2018-02" db="EMBL/GenBank/DDBJ databases">
        <authorList>
            <person name="Cohen D.B."/>
            <person name="Kent A.D."/>
        </authorList>
    </citation>
    <scope>NUCLEOTIDE SEQUENCE</scope>
</reference>
<keyword evidence="1" id="KW-0677">Repeat</keyword>
<dbReference type="NCBIfam" id="TIGR00756">
    <property type="entry name" value="PPR"/>
    <property type="match status" value="3"/>
</dbReference>
<dbReference type="AlphaFoldDB" id="A0A2N9HFC1"/>
<dbReference type="Pfam" id="PF01535">
    <property type="entry name" value="PPR"/>
    <property type="match status" value="2"/>
</dbReference>
<feature type="repeat" description="PPR" evidence="2">
    <location>
        <begin position="344"/>
        <end position="378"/>
    </location>
</feature>
<dbReference type="PANTHER" id="PTHR24015">
    <property type="entry name" value="OS07G0578800 PROTEIN-RELATED"/>
    <property type="match status" value="1"/>
</dbReference>
<evidence type="ECO:0000313" key="3">
    <source>
        <dbReference type="EMBL" id="SPD10882.1"/>
    </source>
</evidence>
<dbReference type="PANTHER" id="PTHR24015:SF548">
    <property type="entry name" value="OS08G0340900 PROTEIN"/>
    <property type="match status" value="1"/>
</dbReference>
<dbReference type="Pfam" id="PF13041">
    <property type="entry name" value="PPR_2"/>
    <property type="match status" value="1"/>
</dbReference>
<sequence>MSLYAQFHDIDSVIRVFNTLEEPHTIAWNLNMKSHLDLGLFESALLLYKTMRHLGVAHDSFTFPIVNQAVSSLQSDVIYGEMVHCVSKKMGFGFDVYFCNTMIEVYVKCGCVVYARKLFDEMSQRDLVSWTSMISGYVCEGSVGSAFELFREMMVKSEPNSVTLIIMLQACCAGESLIHGMQLHGYAIKSGLESDGSLQNSVLKMYTRMGDIEKLVNRFSEMQGIAGLSIETLTLLISAFAKSRDLFQGFVQNGYVKDAINLFHTMQAANVEPGAEILRSILDAYTQLGALQLGKAIHGYFIRNIFCRTMEETTYLEASILNMYIRCGNISSARVSFHNILVKDLVAWTTMIEGFGTHGLGSEALELFGLMLKERVKPKDLHWRKENNPNSAE</sequence>
<dbReference type="GO" id="GO:0009451">
    <property type="term" value="P:RNA modification"/>
    <property type="evidence" value="ECO:0007669"/>
    <property type="project" value="InterPro"/>
</dbReference>
<dbReference type="InterPro" id="IPR011990">
    <property type="entry name" value="TPR-like_helical_dom_sf"/>
</dbReference>
<accession>A0A2N9HFC1</accession>
<dbReference type="Gene3D" id="1.25.40.10">
    <property type="entry name" value="Tetratricopeptide repeat domain"/>
    <property type="match status" value="4"/>
</dbReference>
<dbReference type="PROSITE" id="PS51375">
    <property type="entry name" value="PPR"/>
    <property type="match status" value="2"/>
</dbReference>
<dbReference type="EMBL" id="OIVN01003388">
    <property type="protein sequence ID" value="SPD10882.1"/>
    <property type="molecule type" value="Genomic_DNA"/>
</dbReference>